<sequence length="580" mass="62818">MVVVITDGASSDHDILVNESSLMKQASVTVLAVSVGFVTHPQELHAMAGQRVLSVKSYAELLNRTDDVVRLICDMTLTTYQPATAATTVSPVSPSLSLISTPGQTNTDQLSTHSPASPPPSDTPGNSSGVERDTLTTPNQQFSSDRVCQGRAVDIVVIVDSSHSVGLNNFLKIKHFLTSLVAIFDIGQTKTRVGIMVFSDDAKMVIRLEDMTNKTDLKYAIQNIQYTGGGTNTAAALKLLSYGVFSRSSRPQSVPRVGVVLTDGLSRNTLLTKIQAEHLHAMDVQLFAIGVGSKASIVELETIGSKPSAQFVIAMADFNDLSFHGAHFVASACKTFPRWEDLLTTNTTPNLLHENITGISTASSGLTTAVPVHKAENEQCFDVHDNCHGFGRDVCSDYEQWARAHCAATCRFCSRNASEELCEDNIANCNTYGTYICENPFYLKWAWENCAVHCGLCDANNGIKTTEMVPVNATGHANNSDTPTTATPFLDPDCSDTISDCANYGGYSACVDYHAWASVRCREYCGFCSRFVVYNSTIVNGIRCPEWKLPIECTMDSKNGTCCPTPNCPDGFVLTAKREN</sequence>
<dbReference type="SMART" id="SM00254">
    <property type="entry name" value="ShKT"/>
    <property type="match status" value="3"/>
</dbReference>
<evidence type="ECO:0000256" key="1">
    <source>
        <dbReference type="SAM" id="MobiDB-lite"/>
    </source>
</evidence>
<dbReference type="PANTHER" id="PTHR24020">
    <property type="entry name" value="COLLAGEN ALPHA"/>
    <property type="match status" value="1"/>
</dbReference>
<dbReference type="Pfam" id="PF00092">
    <property type="entry name" value="VWA"/>
    <property type="match status" value="1"/>
</dbReference>
<feature type="domain" description="VWFA" evidence="2">
    <location>
        <begin position="1"/>
        <end position="75"/>
    </location>
</feature>
<name>A0AAV4IMR9_9GAST</name>
<dbReference type="GO" id="GO:0005581">
    <property type="term" value="C:collagen trimer"/>
    <property type="evidence" value="ECO:0007669"/>
    <property type="project" value="UniProtKB-KW"/>
</dbReference>
<evidence type="ECO:0000259" key="2">
    <source>
        <dbReference type="PROSITE" id="PS50234"/>
    </source>
</evidence>
<proteinExistence type="predicted"/>
<dbReference type="PANTHER" id="PTHR24020:SF84">
    <property type="entry name" value="VWFA DOMAIN-CONTAINING PROTEIN"/>
    <property type="match status" value="1"/>
</dbReference>
<dbReference type="AlphaFoldDB" id="A0AAV4IMR9"/>
<dbReference type="InterPro" id="IPR036465">
    <property type="entry name" value="vWFA_dom_sf"/>
</dbReference>
<dbReference type="PRINTS" id="PR00453">
    <property type="entry name" value="VWFADOMAIN"/>
</dbReference>
<evidence type="ECO:0000313" key="4">
    <source>
        <dbReference type="Proteomes" id="UP000762676"/>
    </source>
</evidence>
<dbReference type="InterPro" id="IPR003582">
    <property type="entry name" value="ShKT_dom"/>
</dbReference>
<dbReference type="SUPFAM" id="SSF53300">
    <property type="entry name" value="vWA-like"/>
    <property type="match status" value="2"/>
</dbReference>
<keyword evidence="3" id="KW-0176">Collagen</keyword>
<protein>
    <submittedName>
        <fullName evidence="3">Collagen alpha-1(XII) chain-like</fullName>
    </submittedName>
</protein>
<dbReference type="SMART" id="SM00327">
    <property type="entry name" value="VWA"/>
    <property type="match status" value="1"/>
</dbReference>
<feature type="compositionally biased region" description="Polar residues" evidence="1">
    <location>
        <begin position="123"/>
        <end position="143"/>
    </location>
</feature>
<dbReference type="Pfam" id="PF01549">
    <property type="entry name" value="ShK"/>
    <property type="match status" value="3"/>
</dbReference>
<organism evidence="3 4">
    <name type="scientific">Elysia marginata</name>
    <dbReference type="NCBI Taxonomy" id="1093978"/>
    <lineage>
        <taxon>Eukaryota</taxon>
        <taxon>Metazoa</taxon>
        <taxon>Spiralia</taxon>
        <taxon>Lophotrochozoa</taxon>
        <taxon>Mollusca</taxon>
        <taxon>Gastropoda</taxon>
        <taxon>Heterobranchia</taxon>
        <taxon>Euthyneura</taxon>
        <taxon>Panpulmonata</taxon>
        <taxon>Sacoglossa</taxon>
        <taxon>Placobranchoidea</taxon>
        <taxon>Plakobranchidae</taxon>
        <taxon>Elysia</taxon>
    </lineage>
</organism>
<comment type="caution">
    <text evidence="3">The sequence shown here is derived from an EMBL/GenBank/DDBJ whole genome shotgun (WGS) entry which is preliminary data.</text>
</comment>
<reference evidence="3 4" key="1">
    <citation type="journal article" date="2021" name="Elife">
        <title>Chloroplast acquisition without the gene transfer in kleptoplastic sea slugs, Plakobranchus ocellatus.</title>
        <authorList>
            <person name="Maeda T."/>
            <person name="Takahashi S."/>
            <person name="Yoshida T."/>
            <person name="Shimamura S."/>
            <person name="Takaki Y."/>
            <person name="Nagai Y."/>
            <person name="Toyoda A."/>
            <person name="Suzuki Y."/>
            <person name="Arimoto A."/>
            <person name="Ishii H."/>
            <person name="Satoh N."/>
            <person name="Nishiyama T."/>
            <person name="Hasebe M."/>
            <person name="Maruyama T."/>
            <person name="Minagawa J."/>
            <person name="Obokata J."/>
            <person name="Shigenobu S."/>
        </authorList>
    </citation>
    <scope>NUCLEOTIDE SEQUENCE [LARGE SCALE GENOMIC DNA]</scope>
</reference>
<dbReference type="InterPro" id="IPR050525">
    <property type="entry name" value="ECM_Assembly_Org"/>
</dbReference>
<dbReference type="EMBL" id="BMAT01013377">
    <property type="protein sequence ID" value="GFS11461.1"/>
    <property type="molecule type" value="Genomic_DNA"/>
</dbReference>
<feature type="compositionally biased region" description="Low complexity" evidence="1">
    <location>
        <begin position="93"/>
        <end position="102"/>
    </location>
</feature>
<dbReference type="InterPro" id="IPR002035">
    <property type="entry name" value="VWF_A"/>
</dbReference>
<accession>A0AAV4IMR9</accession>
<dbReference type="PROSITE" id="PS50234">
    <property type="entry name" value="VWFA"/>
    <property type="match status" value="2"/>
</dbReference>
<feature type="region of interest" description="Disordered" evidence="1">
    <location>
        <begin position="93"/>
        <end position="143"/>
    </location>
</feature>
<gene>
    <name evidence="3" type="ORF">ElyMa_006672500</name>
</gene>
<feature type="compositionally biased region" description="Polar residues" evidence="1">
    <location>
        <begin position="103"/>
        <end position="115"/>
    </location>
</feature>
<dbReference type="Proteomes" id="UP000762676">
    <property type="component" value="Unassembled WGS sequence"/>
</dbReference>
<feature type="domain" description="VWFA" evidence="2">
    <location>
        <begin position="154"/>
        <end position="332"/>
    </location>
</feature>
<dbReference type="Gene3D" id="3.40.50.410">
    <property type="entry name" value="von Willebrand factor, type A domain"/>
    <property type="match status" value="2"/>
</dbReference>
<evidence type="ECO:0000313" key="3">
    <source>
        <dbReference type="EMBL" id="GFS11461.1"/>
    </source>
</evidence>
<dbReference type="Gene3D" id="1.10.10.1940">
    <property type="match status" value="1"/>
</dbReference>
<dbReference type="CDD" id="cd01450">
    <property type="entry name" value="vWFA_subfamily_ECM"/>
    <property type="match status" value="1"/>
</dbReference>
<keyword evidence="4" id="KW-1185">Reference proteome</keyword>